<feature type="compositionally biased region" description="Low complexity" evidence="1">
    <location>
        <begin position="97"/>
        <end position="113"/>
    </location>
</feature>
<dbReference type="InterPro" id="IPR012302">
    <property type="entry name" value="Malic_NAD-bd"/>
</dbReference>
<gene>
    <name evidence="3" type="ORF">FPZ41_39295</name>
</gene>
<evidence type="ECO:0000259" key="2">
    <source>
        <dbReference type="Pfam" id="PF03949"/>
    </source>
</evidence>
<keyword evidence="4" id="KW-1185">Reference proteome</keyword>
<evidence type="ECO:0000313" key="4">
    <source>
        <dbReference type="Proteomes" id="UP000373149"/>
    </source>
</evidence>
<feature type="compositionally biased region" description="Polar residues" evidence="1">
    <location>
        <begin position="71"/>
        <end position="90"/>
    </location>
</feature>
<dbReference type="EMBL" id="VMNX01000259">
    <property type="protein sequence ID" value="MPY54278.1"/>
    <property type="molecule type" value="Genomic_DNA"/>
</dbReference>
<evidence type="ECO:0000256" key="1">
    <source>
        <dbReference type="SAM" id="MobiDB-lite"/>
    </source>
</evidence>
<feature type="domain" description="Malic enzyme NAD-binding" evidence="2">
    <location>
        <begin position="14"/>
        <end position="48"/>
    </location>
</feature>
<dbReference type="RefSeq" id="WP_407698877.1">
    <property type="nucleotide sequence ID" value="NZ_VMNX01000259.1"/>
</dbReference>
<protein>
    <recommendedName>
        <fullName evidence="2">Malic enzyme NAD-binding domain-containing protein</fullName>
    </recommendedName>
</protein>
<dbReference type="Gene3D" id="3.40.50.720">
    <property type="entry name" value="NAD(P)-binding Rossmann-like Domain"/>
    <property type="match status" value="1"/>
</dbReference>
<accession>A0A5N8X5P2</accession>
<dbReference type="AlphaFoldDB" id="A0A5N8X5P2"/>
<sequence>MLLAEGVERPILLPLSTTIKHVKPTILIGTSTAHNAFTEDVVRAVRTSICPSAHPAASAFGRAWTCWQSGRSRMSSVTRPWMSTSQPTTARSRHPPSGRTPPAGARRGGRPAA</sequence>
<organism evidence="3 4">
    <name type="scientific">Streptomyces acidicola</name>
    <dbReference type="NCBI Taxonomy" id="2596892"/>
    <lineage>
        <taxon>Bacteria</taxon>
        <taxon>Bacillati</taxon>
        <taxon>Actinomycetota</taxon>
        <taxon>Actinomycetes</taxon>
        <taxon>Kitasatosporales</taxon>
        <taxon>Streptomycetaceae</taxon>
        <taxon>Streptomyces</taxon>
    </lineage>
</organism>
<proteinExistence type="predicted"/>
<feature type="region of interest" description="Disordered" evidence="1">
    <location>
        <begin position="71"/>
        <end position="113"/>
    </location>
</feature>
<dbReference type="GO" id="GO:0051287">
    <property type="term" value="F:NAD binding"/>
    <property type="evidence" value="ECO:0007669"/>
    <property type="project" value="InterPro"/>
</dbReference>
<dbReference type="Pfam" id="PF03949">
    <property type="entry name" value="Malic_M"/>
    <property type="match status" value="1"/>
</dbReference>
<evidence type="ECO:0000313" key="3">
    <source>
        <dbReference type="EMBL" id="MPY54278.1"/>
    </source>
</evidence>
<reference evidence="3 4" key="1">
    <citation type="submission" date="2019-09" db="EMBL/GenBank/DDBJ databases">
        <authorList>
            <person name="Duangmal K."/>
            <person name="Teo W.F.A."/>
            <person name="Lipun K."/>
        </authorList>
    </citation>
    <scope>NUCLEOTIDE SEQUENCE [LARGE SCALE GENOMIC DNA]</scope>
    <source>
        <strain evidence="3 4">K1PN6</strain>
    </source>
</reference>
<name>A0A5N8X5P2_9ACTN</name>
<comment type="caution">
    <text evidence="3">The sequence shown here is derived from an EMBL/GenBank/DDBJ whole genome shotgun (WGS) entry which is preliminary data.</text>
</comment>
<dbReference type="Proteomes" id="UP000373149">
    <property type="component" value="Unassembled WGS sequence"/>
</dbReference>